<reference evidence="4" key="1">
    <citation type="journal article" date="2021" name="PeerJ">
        <title>Extensive microbial diversity within the chicken gut microbiome revealed by metagenomics and culture.</title>
        <authorList>
            <person name="Gilroy R."/>
            <person name="Ravi A."/>
            <person name="Getino M."/>
            <person name="Pursley I."/>
            <person name="Horton D.L."/>
            <person name="Alikhan N.F."/>
            <person name="Baker D."/>
            <person name="Gharbi K."/>
            <person name="Hall N."/>
            <person name="Watson M."/>
            <person name="Adriaenssens E.M."/>
            <person name="Foster-Nyarko E."/>
            <person name="Jarju S."/>
            <person name="Secka A."/>
            <person name="Antonio M."/>
            <person name="Oren A."/>
            <person name="Chaudhuri R.R."/>
            <person name="La Ragione R."/>
            <person name="Hildebrand F."/>
            <person name="Pallen M.J."/>
        </authorList>
    </citation>
    <scope>NUCLEOTIDE SEQUENCE</scope>
    <source>
        <strain evidence="4">ChiGjej1B1-14440</strain>
    </source>
</reference>
<reference evidence="4" key="2">
    <citation type="submission" date="2021-04" db="EMBL/GenBank/DDBJ databases">
        <authorList>
            <person name="Gilroy R."/>
        </authorList>
    </citation>
    <scope>NUCLEOTIDE SEQUENCE</scope>
    <source>
        <strain evidence="4">ChiGjej1B1-14440</strain>
    </source>
</reference>
<dbReference type="Proteomes" id="UP000886724">
    <property type="component" value="Unassembled WGS sequence"/>
</dbReference>
<dbReference type="EMBL" id="DXET01000219">
    <property type="protein sequence ID" value="HIX82219.1"/>
    <property type="molecule type" value="Genomic_DNA"/>
</dbReference>
<dbReference type="AlphaFoldDB" id="A0A9D1XMT8"/>
<evidence type="ECO:0000256" key="2">
    <source>
        <dbReference type="ARBA" id="ARBA00022679"/>
    </source>
</evidence>
<evidence type="ECO:0000256" key="1">
    <source>
        <dbReference type="ARBA" id="ARBA00022676"/>
    </source>
</evidence>
<dbReference type="GO" id="GO:0016757">
    <property type="term" value="F:glycosyltransferase activity"/>
    <property type="evidence" value="ECO:0007669"/>
    <property type="project" value="UniProtKB-KW"/>
</dbReference>
<comment type="caution">
    <text evidence="4">The sequence shown here is derived from an EMBL/GenBank/DDBJ whole genome shotgun (WGS) entry which is preliminary data.</text>
</comment>
<proteinExistence type="predicted"/>
<dbReference type="PANTHER" id="PTHR22916">
    <property type="entry name" value="GLYCOSYLTRANSFERASE"/>
    <property type="match status" value="1"/>
</dbReference>
<dbReference type="InterPro" id="IPR001173">
    <property type="entry name" value="Glyco_trans_2-like"/>
</dbReference>
<gene>
    <name evidence="4" type="ORF">H9980_09665</name>
</gene>
<accession>A0A9D1XMT8</accession>
<keyword evidence="2" id="KW-0808">Transferase</keyword>
<sequence>MSGLLSIIIPAYNIESYIGRCLDSLLNQTYEDLEIIVVDDGSTDNTLSIIKEYCNKDNRITVIHKENEGVSVARLTGMKKAKGEYVGFVDGDDIVEQDMFEFLMNNAKKYNADISHCGYVMDFPDGHSDYYYNTGKIIVQNNQRGLKDLLEGKYIEPGLCNKIYKKKL</sequence>
<evidence type="ECO:0000313" key="4">
    <source>
        <dbReference type="EMBL" id="HIX82219.1"/>
    </source>
</evidence>
<dbReference type="InterPro" id="IPR029044">
    <property type="entry name" value="Nucleotide-diphossugar_trans"/>
</dbReference>
<evidence type="ECO:0000313" key="5">
    <source>
        <dbReference type="Proteomes" id="UP000886724"/>
    </source>
</evidence>
<name>A0A9D1XMT8_9FIRM</name>
<dbReference type="CDD" id="cd00761">
    <property type="entry name" value="Glyco_tranf_GTA_type"/>
    <property type="match status" value="1"/>
</dbReference>
<dbReference type="Gene3D" id="3.90.550.10">
    <property type="entry name" value="Spore Coat Polysaccharide Biosynthesis Protein SpsA, Chain A"/>
    <property type="match status" value="1"/>
</dbReference>
<feature type="non-terminal residue" evidence="4">
    <location>
        <position position="168"/>
    </location>
</feature>
<organism evidence="4 5">
    <name type="scientific">Candidatus Erysipelatoclostridium merdavium</name>
    <dbReference type="NCBI Taxonomy" id="2838566"/>
    <lineage>
        <taxon>Bacteria</taxon>
        <taxon>Bacillati</taxon>
        <taxon>Bacillota</taxon>
        <taxon>Erysipelotrichia</taxon>
        <taxon>Erysipelotrichales</taxon>
        <taxon>Erysipelotrichales incertae sedis</taxon>
    </lineage>
</organism>
<feature type="domain" description="Glycosyltransferase 2-like" evidence="3">
    <location>
        <begin position="6"/>
        <end position="134"/>
    </location>
</feature>
<dbReference type="Pfam" id="PF00535">
    <property type="entry name" value="Glycos_transf_2"/>
    <property type="match status" value="1"/>
</dbReference>
<dbReference type="PANTHER" id="PTHR22916:SF51">
    <property type="entry name" value="GLYCOSYLTRANSFERASE EPSH-RELATED"/>
    <property type="match status" value="1"/>
</dbReference>
<dbReference type="SUPFAM" id="SSF53448">
    <property type="entry name" value="Nucleotide-diphospho-sugar transferases"/>
    <property type="match status" value="1"/>
</dbReference>
<protein>
    <submittedName>
        <fullName evidence="4">Glycosyltransferase</fullName>
    </submittedName>
</protein>
<keyword evidence="1" id="KW-0328">Glycosyltransferase</keyword>
<evidence type="ECO:0000259" key="3">
    <source>
        <dbReference type="Pfam" id="PF00535"/>
    </source>
</evidence>